<dbReference type="SUPFAM" id="SSF52200">
    <property type="entry name" value="Toll/Interleukin receptor TIR domain"/>
    <property type="match status" value="1"/>
</dbReference>
<reference evidence="6 7" key="1">
    <citation type="journal article" date="2018" name="Nat. Genet.">
        <title>The Rosa genome provides new insights in the design of modern roses.</title>
        <authorList>
            <person name="Bendahmane M."/>
        </authorList>
    </citation>
    <scope>NUCLEOTIDE SEQUENCE [LARGE SCALE GENOMIC DNA]</scope>
    <source>
        <strain evidence="7">cv. Old Blush</strain>
    </source>
</reference>
<gene>
    <name evidence="6" type="ORF">RchiOBHm_Chr6g0255131</name>
</gene>
<dbReference type="Gramene" id="PRQ22885">
    <property type="protein sequence ID" value="PRQ22885"/>
    <property type="gene ID" value="RchiOBHm_Chr6g0255131"/>
</dbReference>
<comment type="catalytic activity">
    <reaction evidence="4">
        <text>NAD(+) + H2O = ADP-D-ribose + nicotinamide + H(+)</text>
        <dbReference type="Rhea" id="RHEA:16301"/>
        <dbReference type="ChEBI" id="CHEBI:15377"/>
        <dbReference type="ChEBI" id="CHEBI:15378"/>
        <dbReference type="ChEBI" id="CHEBI:17154"/>
        <dbReference type="ChEBI" id="CHEBI:57540"/>
        <dbReference type="ChEBI" id="CHEBI:57967"/>
        <dbReference type="EC" id="3.2.2.6"/>
    </reaction>
    <physiologicalReaction direction="left-to-right" evidence="4">
        <dbReference type="Rhea" id="RHEA:16302"/>
    </physiologicalReaction>
</comment>
<dbReference type="InterPro" id="IPR035897">
    <property type="entry name" value="Toll_tir_struct_dom_sf"/>
</dbReference>
<sequence>MNPPTPPPASRRNYNVFLSFSGEDTPESFIEHLCRALDQKGISTFRGDQLEPGEPTRPSVFKAIEESRCAIVILSSSYANSTRCLDELAKAAECVRMPEGIFPVFYNVDDADVRNLRGYFGEAFSQLEQRFEADTEKIGKWRSLLKRLGNVNGWYPLKSR</sequence>
<dbReference type="GO" id="GO:0007165">
    <property type="term" value="P:signal transduction"/>
    <property type="evidence" value="ECO:0007669"/>
    <property type="project" value="InterPro"/>
</dbReference>
<dbReference type="SMART" id="SM00255">
    <property type="entry name" value="TIR"/>
    <property type="match status" value="1"/>
</dbReference>
<dbReference type="EMBL" id="PDCK01000044">
    <property type="protein sequence ID" value="PRQ22885.1"/>
    <property type="molecule type" value="Genomic_DNA"/>
</dbReference>
<comment type="caution">
    <text evidence="6">The sequence shown here is derived from an EMBL/GenBank/DDBJ whole genome shotgun (WGS) entry which is preliminary data.</text>
</comment>
<organism evidence="6 7">
    <name type="scientific">Rosa chinensis</name>
    <name type="common">China rose</name>
    <dbReference type="NCBI Taxonomy" id="74649"/>
    <lineage>
        <taxon>Eukaryota</taxon>
        <taxon>Viridiplantae</taxon>
        <taxon>Streptophyta</taxon>
        <taxon>Embryophyta</taxon>
        <taxon>Tracheophyta</taxon>
        <taxon>Spermatophyta</taxon>
        <taxon>Magnoliopsida</taxon>
        <taxon>eudicotyledons</taxon>
        <taxon>Gunneridae</taxon>
        <taxon>Pentapetalae</taxon>
        <taxon>rosids</taxon>
        <taxon>fabids</taxon>
        <taxon>Rosales</taxon>
        <taxon>Rosaceae</taxon>
        <taxon>Rosoideae</taxon>
        <taxon>Rosoideae incertae sedis</taxon>
        <taxon>Rosa</taxon>
    </lineage>
</organism>
<evidence type="ECO:0000256" key="4">
    <source>
        <dbReference type="ARBA" id="ARBA00047304"/>
    </source>
</evidence>
<evidence type="ECO:0000256" key="2">
    <source>
        <dbReference type="ARBA" id="ARBA00022801"/>
    </source>
</evidence>
<dbReference type="Pfam" id="PF01582">
    <property type="entry name" value="TIR"/>
    <property type="match status" value="1"/>
</dbReference>
<keyword evidence="2" id="KW-0378">Hydrolase</keyword>
<dbReference type="EC" id="3.2.2.6" evidence="1"/>
<proteinExistence type="predicted"/>
<name>A0A2P6PLS3_ROSCH</name>
<dbReference type="OMA" id="MECNRAL"/>
<evidence type="ECO:0000313" key="7">
    <source>
        <dbReference type="Proteomes" id="UP000238479"/>
    </source>
</evidence>
<keyword evidence="7" id="KW-1185">Reference proteome</keyword>
<evidence type="ECO:0000259" key="5">
    <source>
        <dbReference type="PROSITE" id="PS50104"/>
    </source>
</evidence>
<keyword evidence="3" id="KW-0520">NAD</keyword>
<dbReference type="InterPro" id="IPR000157">
    <property type="entry name" value="TIR_dom"/>
</dbReference>
<evidence type="ECO:0000256" key="3">
    <source>
        <dbReference type="ARBA" id="ARBA00023027"/>
    </source>
</evidence>
<accession>A0A2P6PLS3</accession>
<evidence type="ECO:0000256" key="1">
    <source>
        <dbReference type="ARBA" id="ARBA00011982"/>
    </source>
</evidence>
<dbReference type="Proteomes" id="UP000238479">
    <property type="component" value="Chromosome 6"/>
</dbReference>
<feature type="domain" description="TIR" evidence="5">
    <location>
        <begin position="12"/>
        <end position="160"/>
    </location>
</feature>
<evidence type="ECO:0000313" key="6">
    <source>
        <dbReference type="EMBL" id="PRQ22885.1"/>
    </source>
</evidence>
<dbReference type="PANTHER" id="PTHR32009:SF39">
    <property type="entry name" value="TIR DOMAIN-CONTAINING PROTEIN"/>
    <property type="match status" value="1"/>
</dbReference>
<dbReference type="AlphaFoldDB" id="A0A2P6PLS3"/>
<protein>
    <recommendedName>
        <fullName evidence="1">ADP-ribosyl cyclase/cyclic ADP-ribose hydrolase</fullName>
        <ecNumber evidence="1">3.2.2.6</ecNumber>
    </recommendedName>
</protein>
<dbReference type="GO" id="GO:0061809">
    <property type="term" value="F:NAD+ nucleosidase activity, cyclic ADP-ribose generating"/>
    <property type="evidence" value="ECO:0007669"/>
    <property type="project" value="UniProtKB-EC"/>
</dbReference>
<dbReference type="Gene3D" id="3.40.50.10140">
    <property type="entry name" value="Toll/interleukin-1 receptor homology (TIR) domain"/>
    <property type="match status" value="1"/>
</dbReference>
<dbReference type="STRING" id="74649.A0A2P6PLS3"/>
<dbReference type="PROSITE" id="PS50104">
    <property type="entry name" value="TIR"/>
    <property type="match status" value="1"/>
</dbReference>
<dbReference type="PANTHER" id="PTHR32009">
    <property type="entry name" value="TMV RESISTANCE PROTEIN N-LIKE"/>
    <property type="match status" value="1"/>
</dbReference>